<keyword evidence="2" id="KW-0175">Coiled coil</keyword>
<dbReference type="OrthoDB" id="9806939at2"/>
<organism evidence="6 7">
    <name type="scientific">Parashewanella spongiae</name>
    <dbReference type="NCBI Taxonomy" id="342950"/>
    <lineage>
        <taxon>Bacteria</taxon>
        <taxon>Pseudomonadati</taxon>
        <taxon>Pseudomonadota</taxon>
        <taxon>Gammaproteobacteria</taxon>
        <taxon>Alteromonadales</taxon>
        <taxon>Shewanellaceae</taxon>
        <taxon>Parashewanella</taxon>
    </lineage>
</organism>
<feature type="domain" description="YknX-like C-terminal permuted SH3-like" evidence="5">
    <location>
        <begin position="274"/>
        <end position="341"/>
    </location>
</feature>
<sequence length="360" mass="40196">MKKIIILVSVVIAIIAGVQLTLTEKKINKKQRPMTRVVVEDVTQKKLNDEIEALGSLEARESIIVTSKVTQVVSDINFDDGDMVKKGDLLVQLYNAEQKANVQIATVKLKDSTREFNRIKALVREKSVAELEQDRLITQIETAKAELDSANAEVTDRQVRAPFDGKLGLRNISVGSLLTPSTEITTLDDISTMKLDFSVPERYVQMLMTGKRVEATAVAYPDEVFIGTVKSIDSRIDTSTRAVSVRAELANPGMKLLPGMLMKVKLIKQEKLTIVIPESAIIPRQERHYVYKVNEKDEVIETQVNIGLRKLGIVEITSGLKLGERVITRGILKVRPGDKVKPENEESFSFKRKSNQELSV</sequence>
<evidence type="ECO:0000259" key="3">
    <source>
        <dbReference type="Pfam" id="PF25917"/>
    </source>
</evidence>
<dbReference type="InterPro" id="IPR058637">
    <property type="entry name" value="YknX-like_C"/>
</dbReference>
<reference evidence="6 7" key="1">
    <citation type="submission" date="2018-09" db="EMBL/GenBank/DDBJ databases">
        <title>Phylogeny of the Shewanellaceae, and recommendation for two new genera, Pseudoshewanella and Parashewanella.</title>
        <authorList>
            <person name="Wang G."/>
        </authorList>
    </citation>
    <scope>NUCLEOTIDE SEQUENCE [LARGE SCALE GENOMIC DNA]</scope>
    <source>
        <strain evidence="6 7">KCTC 22492</strain>
    </source>
</reference>
<keyword evidence="7" id="KW-1185">Reference proteome</keyword>
<feature type="domain" description="CusB-like beta-barrel" evidence="4">
    <location>
        <begin position="195"/>
        <end position="269"/>
    </location>
</feature>
<dbReference type="InterPro" id="IPR006143">
    <property type="entry name" value="RND_pump_MFP"/>
</dbReference>
<evidence type="ECO:0000313" key="6">
    <source>
        <dbReference type="EMBL" id="RJY11417.1"/>
    </source>
</evidence>
<evidence type="ECO:0000313" key="7">
    <source>
        <dbReference type="Proteomes" id="UP000273022"/>
    </source>
</evidence>
<evidence type="ECO:0000259" key="4">
    <source>
        <dbReference type="Pfam" id="PF25954"/>
    </source>
</evidence>
<dbReference type="FunFam" id="2.40.30.170:FF:000010">
    <property type="entry name" value="Efflux RND transporter periplasmic adaptor subunit"/>
    <property type="match status" value="1"/>
</dbReference>
<dbReference type="PANTHER" id="PTHR30469">
    <property type="entry name" value="MULTIDRUG RESISTANCE PROTEIN MDTA"/>
    <property type="match status" value="1"/>
</dbReference>
<comment type="similarity">
    <text evidence="1">Belongs to the membrane fusion protein (MFP) (TC 8.A.1) family.</text>
</comment>
<dbReference type="NCBIfam" id="TIGR01730">
    <property type="entry name" value="RND_mfp"/>
    <property type="match status" value="1"/>
</dbReference>
<proteinExistence type="inferred from homology"/>
<dbReference type="Pfam" id="PF25989">
    <property type="entry name" value="YknX_C"/>
    <property type="match status" value="1"/>
</dbReference>
<name>A0A3A6U5B7_9GAMM</name>
<dbReference type="InterPro" id="IPR058792">
    <property type="entry name" value="Beta-barrel_RND_2"/>
</dbReference>
<comment type="caution">
    <text evidence="6">The sequence shown here is derived from an EMBL/GenBank/DDBJ whole genome shotgun (WGS) entry which is preliminary data.</text>
</comment>
<feature type="domain" description="Multidrug resistance protein MdtA-like barrel-sandwich hybrid" evidence="3">
    <location>
        <begin position="64"/>
        <end position="179"/>
    </location>
</feature>
<evidence type="ECO:0000256" key="2">
    <source>
        <dbReference type="SAM" id="Coils"/>
    </source>
</evidence>
<dbReference type="Pfam" id="PF25954">
    <property type="entry name" value="Beta-barrel_RND_2"/>
    <property type="match status" value="1"/>
</dbReference>
<dbReference type="SUPFAM" id="SSF111369">
    <property type="entry name" value="HlyD-like secretion proteins"/>
    <property type="match status" value="1"/>
</dbReference>
<dbReference type="GO" id="GO:0015562">
    <property type="term" value="F:efflux transmembrane transporter activity"/>
    <property type="evidence" value="ECO:0007669"/>
    <property type="project" value="TreeGrafter"/>
</dbReference>
<dbReference type="AlphaFoldDB" id="A0A3A6U5B7"/>
<gene>
    <name evidence="6" type="ORF">D5R81_13255</name>
</gene>
<accession>A0A3A6U5B7</accession>
<dbReference type="RefSeq" id="WP_121854120.1">
    <property type="nucleotide sequence ID" value="NZ_CP037952.1"/>
</dbReference>
<evidence type="ECO:0000256" key="1">
    <source>
        <dbReference type="ARBA" id="ARBA00009477"/>
    </source>
</evidence>
<dbReference type="Gene3D" id="2.40.30.170">
    <property type="match status" value="1"/>
</dbReference>
<evidence type="ECO:0000259" key="5">
    <source>
        <dbReference type="Pfam" id="PF25989"/>
    </source>
</evidence>
<dbReference type="Gene3D" id="2.40.420.20">
    <property type="match status" value="1"/>
</dbReference>
<dbReference type="GO" id="GO:1990281">
    <property type="term" value="C:efflux pump complex"/>
    <property type="evidence" value="ECO:0007669"/>
    <property type="project" value="TreeGrafter"/>
</dbReference>
<dbReference type="PANTHER" id="PTHR30469:SF16">
    <property type="entry name" value="HAE1 FAMILY EFFLUX PUMP MFP COMPONENT"/>
    <property type="match status" value="1"/>
</dbReference>
<dbReference type="Pfam" id="PF25917">
    <property type="entry name" value="BSH_RND"/>
    <property type="match status" value="1"/>
</dbReference>
<dbReference type="Gene3D" id="1.10.287.470">
    <property type="entry name" value="Helix hairpin bin"/>
    <property type="match status" value="1"/>
</dbReference>
<dbReference type="EMBL" id="QYYH01000084">
    <property type="protein sequence ID" value="RJY11417.1"/>
    <property type="molecule type" value="Genomic_DNA"/>
</dbReference>
<dbReference type="Gene3D" id="2.40.50.100">
    <property type="match status" value="1"/>
</dbReference>
<protein>
    <submittedName>
        <fullName evidence="6">Efflux RND transporter periplasmic adaptor subunit</fullName>
    </submittedName>
</protein>
<dbReference type="Proteomes" id="UP000273022">
    <property type="component" value="Unassembled WGS sequence"/>
</dbReference>
<feature type="coiled-coil region" evidence="2">
    <location>
        <begin position="133"/>
        <end position="160"/>
    </location>
</feature>
<dbReference type="InterPro" id="IPR058625">
    <property type="entry name" value="MdtA-like_BSH"/>
</dbReference>